<reference evidence="6 7" key="1">
    <citation type="submission" date="2015-01" db="EMBL/GenBank/DDBJ databases">
        <title>The Genome Sequence of Cladophialophora immunda CBS83496.</title>
        <authorList>
            <consortium name="The Broad Institute Genomics Platform"/>
            <person name="Cuomo C."/>
            <person name="de Hoog S."/>
            <person name="Gorbushina A."/>
            <person name="Stielow B."/>
            <person name="Teixiera M."/>
            <person name="Abouelleil A."/>
            <person name="Chapman S.B."/>
            <person name="Priest M."/>
            <person name="Young S.K."/>
            <person name="Wortman J."/>
            <person name="Nusbaum C."/>
            <person name="Birren B."/>
        </authorList>
    </citation>
    <scope>NUCLEOTIDE SEQUENCE [LARGE SCALE GENOMIC DNA]</scope>
    <source>
        <strain evidence="6 7">CBS 83496</strain>
    </source>
</reference>
<evidence type="ECO:0000256" key="5">
    <source>
        <dbReference type="SAM" id="Phobius"/>
    </source>
</evidence>
<dbReference type="EMBL" id="KN847044">
    <property type="protein sequence ID" value="KIW25572.1"/>
    <property type="molecule type" value="Genomic_DNA"/>
</dbReference>
<dbReference type="GeneID" id="27347932"/>
<dbReference type="AlphaFoldDB" id="A0A0D2AKS7"/>
<dbReference type="GO" id="GO:0016020">
    <property type="term" value="C:membrane"/>
    <property type="evidence" value="ECO:0007669"/>
    <property type="project" value="UniProtKB-SubCell"/>
</dbReference>
<dbReference type="RefSeq" id="XP_016245788.1">
    <property type="nucleotide sequence ID" value="XM_016395932.1"/>
</dbReference>
<feature type="transmembrane region" description="Helical" evidence="5">
    <location>
        <begin position="42"/>
        <end position="59"/>
    </location>
</feature>
<dbReference type="HOGENOM" id="CLU_1517713_0_0_1"/>
<comment type="subcellular location">
    <subcellularLocation>
        <location evidence="1">Membrane</location>
        <topology evidence="1">Multi-pass membrane protein</topology>
    </subcellularLocation>
</comment>
<keyword evidence="7" id="KW-1185">Reference proteome</keyword>
<feature type="transmembrane region" description="Helical" evidence="5">
    <location>
        <begin position="105"/>
        <end position="126"/>
    </location>
</feature>
<dbReference type="Pfam" id="PF00083">
    <property type="entry name" value="Sugar_tr"/>
    <property type="match status" value="1"/>
</dbReference>
<dbReference type="Proteomes" id="UP000054466">
    <property type="component" value="Unassembled WGS sequence"/>
</dbReference>
<evidence type="ECO:0000256" key="4">
    <source>
        <dbReference type="ARBA" id="ARBA00023136"/>
    </source>
</evidence>
<evidence type="ECO:0008006" key="8">
    <source>
        <dbReference type="Google" id="ProtNLM"/>
    </source>
</evidence>
<dbReference type="SUPFAM" id="SSF103473">
    <property type="entry name" value="MFS general substrate transporter"/>
    <property type="match status" value="1"/>
</dbReference>
<gene>
    <name evidence="6" type="ORF">PV07_08738</name>
</gene>
<evidence type="ECO:0000256" key="2">
    <source>
        <dbReference type="ARBA" id="ARBA00022692"/>
    </source>
</evidence>
<dbReference type="InterPro" id="IPR005828">
    <property type="entry name" value="MFS_sugar_transport-like"/>
</dbReference>
<dbReference type="PROSITE" id="PS00217">
    <property type="entry name" value="SUGAR_TRANSPORT_2"/>
    <property type="match status" value="1"/>
</dbReference>
<dbReference type="GO" id="GO:0022857">
    <property type="term" value="F:transmembrane transporter activity"/>
    <property type="evidence" value="ECO:0007669"/>
    <property type="project" value="InterPro"/>
</dbReference>
<keyword evidence="3 5" id="KW-1133">Transmembrane helix</keyword>
<name>A0A0D2AKS7_9EURO</name>
<dbReference type="InterPro" id="IPR052973">
    <property type="entry name" value="Fungal_sec-metab_reg_TF"/>
</dbReference>
<feature type="transmembrane region" description="Helical" evidence="5">
    <location>
        <begin position="79"/>
        <end position="98"/>
    </location>
</feature>
<feature type="transmembrane region" description="Helical" evidence="5">
    <location>
        <begin position="138"/>
        <end position="158"/>
    </location>
</feature>
<dbReference type="Gene3D" id="1.20.1250.20">
    <property type="entry name" value="MFS general substrate transporter like domains"/>
    <property type="match status" value="1"/>
</dbReference>
<dbReference type="STRING" id="569365.A0A0D2AKS7"/>
<evidence type="ECO:0000256" key="1">
    <source>
        <dbReference type="ARBA" id="ARBA00004141"/>
    </source>
</evidence>
<keyword evidence="4 5" id="KW-0472">Membrane</keyword>
<dbReference type="InterPro" id="IPR005829">
    <property type="entry name" value="Sugar_transporter_CS"/>
</dbReference>
<accession>A0A0D2AKS7</accession>
<dbReference type="OrthoDB" id="4143120at2759"/>
<dbReference type="PANTHER" id="PTHR35392">
    <property type="entry name" value="ZN(II)2CYS6 TRANSCRIPTION FACTOR (EUROFUNG)-RELATED-RELATED"/>
    <property type="match status" value="1"/>
</dbReference>
<evidence type="ECO:0000313" key="6">
    <source>
        <dbReference type="EMBL" id="KIW25572.1"/>
    </source>
</evidence>
<organism evidence="6 7">
    <name type="scientific">Cladophialophora immunda</name>
    <dbReference type="NCBI Taxonomy" id="569365"/>
    <lineage>
        <taxon>Eukaryota</taxon>
        <taxon>Fungi</taxon>
        <taxon>Dikarya</taxon>
        <taxon>Ascomycota</taxon>
        <taxon>Pezizomycotina</taxon>
        <taxon>Eurotiomycetes</taxon>
        <taxon>Chaetothyriomycetidae</taxon>
        <taxon>Chaetothyriales</taxon>
        <taxon>Herpotrichiellaceae</taxon>
        <taxon>Cladophialophora</taxon>
    </lineage>
</organism>
<sequence length="177" mass="20149">MAPVMINFQIKCAMADMWRELHKDVLEELSSMYSSVYSGDKLKNWPTIFILALVLLAIWECMQFDCHLRGVSTSTHLLFRLIACTLPLCYYILFRFCVCRAAQNIAMFVIARIIMGFGTGASSIAAPVYLSETVLAKLRAVSLALLYVFWYVGFIFSWHQREDGDEQGGRRPGRDNA</sequence>
<dbReference type="PANTHER" id="PTHR35392:SF1">
    <property type="entry name" value="ZN(II)2CYS6 TRANSCRIPTION FACTOR (EUROFUNG)"/>
    <property type="match status" value="1"/>
</dbReference>
<protein>
    <recommendedName>
        <fullName evidence="8">Major facilitator superfamily (MFS) profile domain-containing protein</fullName>
    </recommendedName>
</protein>
<proteinExistence type="predicted"/>
<evidence type="ECO:0000313" key="7">
    <source>
        <dbReference type="Proteomes" id="UP000054466"/>
    </source>
</evidence>
<dbReference type="InterPro" id="IPR036259">
    <property type="entry name" value="MFS_trans_sf"/>
</dbReference>
<dbReference type="VEuPathDB" id="FungiDB:PV07_08738"/>
<evidence type="ECO:0000256" key="3">
    <source>
        <dbReference type="ARBA" id="ARBA00022989"/>
    </source>
</evidence>
<keyword evidence="2 5" id="KW-0812">Transmembrane</keyword>